<keyword evidence="1 5" id="KW-0963">Cytoplasm</keyword>
<dbReference type="GO" id="GO:0008616">
    <property type="term" value="P:tRNA queuosine(34) biosynthetic process"/>
    <property type="evidence" value="ECO:0007669"/>
    <property type="project" value="UniProtKB-UniRule"/>
</dbReference>
<dbReference type="PANTHER" id="PTHR30307:SF0">
    <property type="entry name" value="S-ADENOSYLMETHIONINE:TRNA RIBOSYLTRANSFERASE-ISOMERASE"/>
    <property type="match status" value="1"/>
</dbReference>
<comment type="caution">
    <text evidence="6">The sequence shown here is derived from an EMBL/GenBank/DDBJ whole genome shotgun (WGS) entry which is preliminary data.</text>
</comment>
<evidence type="ECO:0000313" key="6">
    <source>
        <dbReference type="EMBL" id="MDR6239785.1"/>
    </source>
</evidence>
<dbReference type="Gene3D" id="2.40.10.240">
    <property type="entry name" value="QueA-like"/>
    <property type="match status" value="1"/>
</dbReference>
<dbReference type="GO" id="GO:0051075">
    <property type="term" value="F:S-adenosylmethionine:tRNA ribosyltransferase-isomerase activity"/>
    <property type="evidence" value="ECO:0007669"/>
    <property type="project" value="UniProtKB-EC"/>
</dbReference>
<dbReference type="GO" id="GO:0005737">
    <property type="term" value="C:cytoplasm"/>
    <property type="evidence" value="ECO:0007669"/>
    <property type="project" value="UniProtKB-SubCell"/>
</dbReference>
<reference evidence="6" key="1">
    <citation type="submission" date="2023-07" db="EMBL/GenBank/DDBJ databases">
        <title>Genomic Encyclopedia of Type Strains, Phase IV (KMG-IV): sequencing the most valuable type-strain genomes for metagenomic binning, comparative biology and taxonomic classification.</title>
        <authorList>
            <person name="Goeker M."/>
        </authorList>
    </citation>
    <scope>NUCLEOTIDE SEQUENCE</scope>
    <source>
        <strain evidence="6">DSM 26174</strain>
    </source>
</reference>
<keyword evidence="2 5" id="KW-0808">Transferase</keyword>
<comment type="subunit">
    <text evidence="5">Monomer.</text>
</comment>
<dbReference type="EC" id="2.4.99.17" evidence="5"/>
<comment type="function">
    <text evidence="5">Transfers and isomerizes the ribose moiety from AdoMet to the 7-aminomethyl group of 7-deazaguanine (preQ1-tRNA) to give epoxyqueuosine (oQ-tRNA).</text>
</comment>
<name>A0AAE4BTC0_9BACT</name>
<evidence type="ECO:0000256" key="1">
    <source>
        <dbReference type="ARBA" id="ARBA00022490"/>
    </source>
</evidence>
<sequence>MKQINLPKIDLKEYTYDLPEEKIAKHPLQNRDDSKLLYYDKGSIQHKKFPNIVDIIPDNALLYFNNTKVIPARLFFRKSTGAQIEIFLLQPVLPSPIISIAMEQTRNCTWKCIIGNFRKWKDGNVLERTISYEGKEISIQAKISNRKKMEIEFEWDADVSFAELVDIAGTVPLPPYMNRDAEEDDKPRYQTVYSKNEGAVAAPTSGLHFTDEILDQIKSKGVKFDELTLHVSAGTFQPVKEKNAIDHPMHSEQIILTRKNVENIVNHEGPIYCVGTTSMRTLESSYWYGVKLIFEGSQDFFVEKLRPYQYNKEELPSMKEAFQAIAKEMDNKNLSEINGNTEIFLFPGYDFKVIDGIITNFHQPRSTLILLVAAFVGEDWKKIYKEALENEYRFLSYGDSSILIK</sequence>
<evidence type="ECO:0000256" key="5">
    <source>
        <dbReference type="HAMAP-Rule" id="MF_00113"/>
    </source>
</evidence>
<keyword evidence="7" id="KW-1185">Reference proteome</keyword>
<evidence type="ECO:0000313" key="7">
    <source>
        <dbReference type="Proteomes" id="UP001185092"/>
    </source>
</evidence>
<dbReference type="SUPFAM" id="SSF111337">
    <property type="entry name" value="QueA-like"/>
    <property type="match status" value="1"/>
</dbReference>
<accession>A0AAE4BTC0</accession>
<keyword evidence="4 5" id="KW-0671">Queuosine biosynthesis</keyword>
<proteinExistence type="inferred from homology"/>
<dbReference type="InterPro" id="IPR042119">
    <property type="entry name" value="QueA_dom2"/>
</dbReference>
<dbReference type="Gene3D" id="3.40.1780.10">
    <property type="entry name" value="QueA-like"/>
    <property type="match status" value="1"/>
</dbReference>
<gene>
    <name evidence="5" type="primary">queA</name>
    <name evidence="6" type="ORF">HNQ88_002833</name>
</gene>
<evidence type="ECO:0000256" key="2">
    <source>
        <dbReference type="ARBA" id="ARBA00022679"/>
    </source>
</evidence>
<dbReference type="EMBL" id="JAVDQD010000003">
    <property type="protein sequence ID" value="MDR6239785.1"/>
    <property type="molecule type" value="Genomic_DNA"/>
</dbReference>
<evidence type="ECO:0000256" key="3">
    <source>
        <dbReference type="ARBA" id="ARBA00022691"/>
    </source>
</evidence>
<dbReference type="Pfam" id="PF02547">
    <property type="entry name" value="Queuosine_synth"/>
    <property type="match status" value="1"/>
</dbReference>
<dbReference type="AlphaFoldDB" id="A0AAE4BTC0"/>
<dbReference type="InterPro" id="IPR042118">
    <property type="entry name" value="QueA_dom1"/>
</dbReference>
<comment type="catalytic activity">
    <reaction evidence="5">
        <text>7-aminomethyl-7-carbaguanosine(34) in tRNA + S-adenosyl-L-methionine = epoxyqueuosine(34) in tRNA + adenine + L-methionine + 2 H(+)</text>
        <dbReference type="Rhea" id="RHEA:32155"/>
        <dbReference type="Rhea" id="RHEA-COMP:10342"/>
        <dbReference type="Rhea" id="RHEA-COMP:18582"/>
        <dbReference type="ChEBI" id="CHEBI:15378"/>
        <dbReference type="ChEBI" id="CHEBI:16708"/>
        <dbReference type="ChEBI" id="CHEBI:57844"/>
        <dbReference type="ChEBI" id="CHEBI:59789"/>
        <dbReference type="ChEBI" id="CHEBI:82833"/>
        <dbReference type="ChEBI" id="CHEBI:194443"/>
        <dbReference type="EC" id="2.4.99.17"/>
    </reaction>
</comment>
<dbReference type="InterPro" id="IPR036100">
    <property type="entry name" value="QueA_sf"/>
</dbReference>
<dbReference type="PANTHER" id="PTHR30307">
    <property type="entry name" value="S-ADENOSYLMETHIONINE:TRNA RIBOSYLTRANSFERASE-ISOMERASE"/>
    <property type="match status" value="1"/>
</dbReference>
<dbReference type="RefSeq" id="WP_309939550.1">
    <property type="nucleotide sequence ID" value="NZ_AP025305.1"/>
</dbReference>
<dbReference type="InterPro" id="IPR003699">
    <property type="entry name" value="QueA"/>
</dbReference>
<comment type="similarity">
    <text evidence="5">Belongs to the QueA family.</text>
</comment>
<protein>
    <recommendedName>
        <fullName evidence="5">S-adenosylmethionine:tRNA ribosyltransferase-isomerase</fullName>
        <ecNumber evidence="5">2.4.99.17</ecNumber>
    </recommendedName>
    <alternativeName>
        <fullName evidence="5">Queuosine biosynthesis protein QueA</fullName>
    </alternativeName>
</protein>
<comment type="pathway">
    <text evidence="5">tRNA modification; tRNA-queuosine biosynthesis.</text>
</comment>
<evidence type="ECO:0000256" key="4">
    <source>
        <dbReference type="ARBA" id="ARBA00022785"/>
    </source>
</evidence>
<organism evidence="6 7">
    <name type="scientific">Aureibacter tunicatorum</name>
    <dbReference type="NCBI Taxonomy" id="866807"/>
    <lineage>
        <taxon>Bacteria</taxon>
        <taxon>Pseudomonadati</taxon>
        <taxon>Bacteroidota</taxon>
        <taxon>Cytophagia</taxon>
        <taxon>Cytophagales</taxon>
        <taxon>Persicobacteraceae</taxon>
        <taxon>Aureibacter</taxon>
    </lineage>
</organism>
<dbReference type="HAMAP" id="MF_00113">
    <property type="entry name" value="QueA"/>
    <property type="match status" value="1"/>
</dbReference>
<comment type="subcellular location">
    <subcellularLocation>
        <location evidence="5">Cytoplasm</location>
    </subcellularLocation>
</comment>
<dbReference type="Proteomes" id="UP001185092">
    <property type="component" value="Unassembled WGS sequence"/>
</dbReference>
<keyword evidence="3 5" id="KW-0949">S-adenosyl-L-methionine</keyword>
<keyword evidence="6" id="KW-0328">Glycosyltransferase</keyword>